<reference evidence="1" key="1">
    <citation type="submission" date="2023-01" db="EMBL/GenBank/DDBJ databases">
        <authorList>
            <person name="Van Ghelder C."/>
            <person name="Rancurel C."/>
        </authorList>
    </citation>
    <scope>NUCLEOTIDE SEQUENCE</scope>
    <source>
        <strain evidence="1">CNCM I-4278</strain>
    </source>
</reference>
<dbReference type="Proteomes" id="UP001152607">
    <property type="component" value="Unassembled WGS sequence"/>
</dbReference>
<evidence type="ECO:0000313" key="2">
    <source>
        <dbReference type="Proteomes" id="UP001152607"/>
    </source>
</evidence>
<accession>A0A9W4U669</accession>
<proteinExistence type="predicted"/>
<dbReference type="EMBL" id="CAOQHR010000002">
    <property type="protein sequence ID" value="CAI6294028.1"/>
    <property type="molecule type" value="Genomic_DNA"/>
</dbReference>
<organism evidence="1 2">
    <name type="scientific">Periconia digitata</name>
    <dbReference type="NCBI Taxonomy" id="1303443"/>
    <lineage>
        <taxon>Eukaryota</taxon>
        <taxon>Fungi</taxon>
        <taxon>Dikarya</taxon>
        <taxon>Ascomycota</taxon>
        <taxon>Pezizomycotina</taxon>
        <taxon>Dothideomycetes</taxon>
        <taxon>Pleosporomycetidae</taxon>
        <taxon>Pleosporales</taxon>
        <taxon>Massarineae</taxon>
        <taxon>Periconiaceae</taxon>
        <taxon>Periconia</taxon>
    </lineage>
</organism>
<evidence type="ECO:0000313" key="1">
    <source>
        <dbReference type="EMBL" id="CAI6294028.1"/>
    </source>
</evidence>
<name>A0A9W4U669_9PLEO</name>
<dbReference type="OrthoDB" id="4424523at2759"/>
<gene>
    <name evidence="1" type="ORF">PDIGIT_LOCUS2572</name>
</gene>
<keyword evidence="2" id="KW-1185">Reference proteome</keyword>
<protein>
    <submittedName>
        <fullName evidence="1">Uncharacterized protein</fullName>
    </submittedName>
</protein>
<sequence length="181" mass="20809">MYPALSTIEAELNGGKWGFVIFRCAYGDDASWKRFLGYLQAKYRYALALEGADRLYEQLDWTIQEDSALDGADAEVVKVIFQEWLEQHKDDESVGHTRARACIMIDQDVLDDLGYVYEYAQDIEEYDEEAFVWVHLISSEDDEKPTKVGVDYLMPNAYVNINIEGWEAVERKDGEEVAKPS</sequence>
<comment type="caution">
    <text evidence="1">The sequence shown here is derived from an EMBL/GenBank/DDBJ whole genome shotgun (WGS) entry which is preliminary data.</text>
</comment>
<dbReference type="AlphaFoldDB" id="A0A9W4U669"/>